<protein>
    <submittedName>
        <fullName evidence="3">Coenzyme F420-dependent N5,N10-methylene tetrahydromethanopterin reductase</fullName>
    </submittedName>
</protein>
<dbReference type="InterPro" id="IPR011251">
    <property type="entry name" value="Luciferase-like_dom"/>
</dbReference>
<evidence type="ECO:0000259" key="2">
    <source>
        <dbReference type="Pfam" id="PF00296"/>
    </source>
</evidence>
<feature type="domain" description="Luciferase-like" evidence="2">
    <location>
        <begin position="10"/>
        <end position="247"/>
    </location>
</feature>
<sequence length="287" mass="30888">MGVVILPEVSWQDHVERWRTVEELGYHSAWTYDHLWWRTNGPWFSAIPVLSAVAASTSRIEIGTMVATPNLRHPAVLAKDAATIQDISGGRFVLGIGAGSPGTTDATVVDATPLSPRTRAERFAEFVELTAELVNNPVTSYSGQFYSVSDALMLPEIPVPLAIAATGPRGMALVARHGSKWITTGPATWTTELPPDEVVAQVAAQNALLDKACAEAGRDSAEIDRILIATPRAGDPLKSAAACREMAERYAETGITHLVVHWPRESGVFAGNPDVLHEIATEVLPRL</sequence>
<dbReference type="Pfam" id="PF00296">
    <property type="entry name" value="Bac_luciferase"/>
    <property type="match status" value="1"/>
</dbReference>
<dbReference type="PANTHER" id="PTHR43244">
    <property type="match status" value="1"/>
</dbReference>
<dbReference type="PANTHER" id="PTHR43244:SF1">
    <property type="entry name" value="5,10-METHYLENETETRAHYDROMETHANOPTERIN REDUCTASE"/>
    <property type="match status" value="1"/>
</dbReference>
<dbReference type="AlphaFoldDB" id="S5UBR6"/>
<organism evidence="3">
    <name type="scientific">uncultured bacterium esnapd2</name>
    <dbReference type="NCBI Taxonomy" id="1366601"/>
    <lineage>
        <taxon>Bacteria</taxon>
        <taxon>environmental samples</taxon>
    </lineage>
</organism>
<accession>S5UBR6</accession>
<proteinExistence type="predicted"/>
<reference evidence="3" key="1">
    <citation type="journal article" date="2013" name="Proc. Natl. Acad. Sci. U.S.A.">
        <title>Mapping gene clusters within arrayed metagenomic libraries to expand the structural diversity of biomedically relevant natural products.</title>
        <authorList>
            <person name="Owen J.G."/>
            <person name="Reddy B.V."/>
            <person name="Ternei M.A."/>
            <person name="Charlop-Powers Z."/>
            <person name="Calle P.Y."/>
            <person name="Kim J.H."/>
            <person name="Brady S.F."/>
        </authorList>
    </citation>
    <scope>NUCLEOTIDE SEQUENCE</scope>
</reference>
<dbReference type="Gene3D" id="3.20.20.30">
    <property type="entry name" value="Luciferase-like domain"/>
    <property type="match status" value="1"/>
</dbReference>
<evidence type="ECO:0000313" key="3">
    <source>
        <dbReference type="EMBL" id="AGS49337.1"/>
    </source>
</evidence>
<dbReference type="InterPro" id="IPR036661">
    <property type="entry name" value="Luciferase-like_sf"/>
</dbReference>
<keyword evidence="1" id="KW-0560">Oxidoreductase</keyword>
<dbReference type="GO" id="GO:0016705">
    <property type="term" value="F:oxidoreductase activity, acting on paired donors, with incorporation or reduction of molecular oxygen"/>
    <property type="evidence" value="ECO:0007669"/>
    <property type="project" value="InterPro"/>
</dbReference>
<evidence type="ECO:0000256" key="1">
    <source>
        <dbReference type="ARBA" id="ARBA00023002"/>
    </source>
</evidence>
<dbReference type="SUPFAM" id="SSF51679">
    <property type="entry name" value="Bacterial luciferase-like"/>
    <property type="match status" value="1"/>
</dbReference>
<dbReference type="EMBL" id="KF264539">
    <property type="protein sequence ID" value="AGS49337.1"/>
    <property type="molecule type" value="Genomic_DNA"/>
</dbReference>
<dbReference type="InterPro" id="IPR050564">
    <property type="entry name" value="F420-G6PD/mer"/>
</dbReference>
<name>S5UBR6_9BACT</name>